<dbReference type="EMBL" id="MPZM01000002">
    <property type="protein sequence ID" value="PPL18265.1"/>
    <property type="molecule type" value="Genomic_DNA"/>
</dbReference>
<keyword evidence="3" id="KW-1185">Reference proteome</keyword>
<dbReference type="Gene3D" id="3.40.50.150">
    <property type="entry name" value="Vaccinia Virus protein VP39"/>
    <property type="match status" value="2"/>
</dbReference>
<accession>A0A2P5TRB0</accession>
<evidence type="ECO:0000256" key="1">
    <source>
        <dbReference type="SAM" id="Coils"/>
    </source>
</evidence>
<evidence type="ECO:0008006" key="4">
    <source>
        <dbReference type="Google" id="ProtNLM"/>
    </source>
</evidence>
<evidence type="ECO:0000313" key="2">
    <source>
        <dbReference type="EMBL" id="PPL18265.1"/>
    </source>
</evidence>
<reference evidence="3" key="1">
    <citation type="submission" date="2016-11" db="EMBL/GenBank/DDBJ databases">
        <authorList>
            <person name="Sisinthy S."/>
            <person name="Ara S."/>
            <person name="Gundlapally S.R."/>
        </authorList>
    </citation>
    <scope>NUCLEOTIDE SEQUENCE [LARGE SCALE GENOMIC DNA]</scope>
    <source>
        <strain evidence="3">V1-41</strain>
    </source>
</reference>
<dbReference type="AlphaFoldDB" id="A0A2P5TRB0"/>
<sequence length="661" mass="75233">MTVKIPNSVDTLIHIGANTGNNGNYYQHARRLLLIEPNPRCAPLLKQFSQEHGNACLFEVAIADRNGSSTFNIYNWNEASSLYQATGLAELMPGLKVQQVLEVATLTLTRLLEHAKLPQQVDHMLIIDACGAEQLIARQLTQLDRDNPFAHIILHCPHEPHYNSNSHSETVLTILLQQGYELMATDSSDPDRPFFQLYRNALKLELSETSTALAEVQIARDDLQKKLTEQTAQLNATNNRLTEFDLQLALASKTNAEVRKTLVHNKASFDQQQTQLQQQLAEARQTSARLKQQLATTHQARTELEEQQEKCQQRLKEVSQAEETAQQNTKTALSERDYARKEILMLSQALEDKKRELEKKEEELKQLRNNKTIENILEEKINNMVLSQTQEINKMVNGLKNHINNGLGNTAKQIESFMGIQNYLEKGIKPLSFHGWPISPDIGLYITGLIDEANYDCIIEFGSGTSTLLMAKALNAKQKNLTVKNVKNIKKHKENKRLHDIKDIDYTYHVLPAKIISFEHNFLYFEKTGKLLVEHGIEHLVDLVHAPLVDYQYKDDQQYLYYNCEEKLSDIAKLFKGKKANIMVLIDGPPGATNNNARFPALPHLINTLAGNKLTLIMDDYHRAEEKDIMEAWKKIIKERSLDFEFNVIPSEKGLASLSIL</sequence>
<dbReference type="InterPro" id="IPR006342">
    <property type="entry name" value="FkbM_mtfrase"/>
</dbReference>
<comment type="caution">
    <text evidence="2">The sequence shown here is derived from an EMBL/GenBank/DDBJ whole genome shotgun (WGS) entry which is preliminary data.</text>
</comment>
<dbReference type="SUPFAM" id="SSF53335">
    <property type="entry name" value="S-adenosyl-L-methionine-dependent methyltransferases"/>
    <property type="match status" value="1"/>
</dbReference>
<feature type="coiled-coil region" evidence="1">
    <location>
        <begin position="213"/>
        <end position="240"/>
    </location>
</feature>
<dbReference type="PANTHER" id="PTHR36973:SF4">
    <property type="entry name" value="NODULATION PROTEIN"/>
    <property type="match status" value="1"/>
</dbReference>
<dbReference type="RefSeq" id="WP_181068143.1">
    <property type="nucleotide sequence ID" value="NZ_BMYB01000006.1"/>
</dbReference>
<proteinExistence type="predicted"/>
<gene>
    <name evidence="2" type="ORF">UN63_01780</name>
</gene>
<dbReference type="InterPro" id="IPR029063">
    <property type="entry name" value="SAM-dependent_MTases_sf"/>
</dbReference>
<protein>
    <recommendedName>
        <fullName evidence="4">Methyltransferase FkbM domain-containing protein</fullName>
    </recommendedName>
</protein>
<dbReference type="Proteomes" id="UP000242231">
    <property type="component" value="Unassembled WGS sequence"/>
</dbReference>
<evidence type="ECO:0000313" key="3">
    <source>
        <dbReference type="Proteomes" id="UP000242231"/>
    </source>
</evidence>
<dbReference type="NCBIfam" id="TIGR01444">
    <property type="entry name" value="fkbM_fam"/>
    <property type="match status" value="1"/>
</dbReference>
<keyword evidence="1" id="KW-0175">Coiled coil</keyword>
<feature type="coiled-coil region" evidence="1">
    <location>
        <begin position="266"/>
        <end position="377"/>
    </location>
</feature>
<dbReference type="PANTHER" id="PTHR36973">
    <property type="entry name" value="SLL1456 PROTEIN-RELATED"/>
    <property type="match status" value="1"/>
</dbReference>
<dbReference type="InterPro" id="IPR053188">
    <property type="entry name" value="FkbM_Methyltransferase"/>
</dbReference>
<dbReference type="GO" id="GO:0008171">
    <property type="term" value="F:O-methyltransferase activity"/>
    <property type="evidence" value="ECO:0007669"/>
    <property type="project" value="TreeGrafter"/>
</dbReference>
<organism evidence="2 3">
    <name type="scientific">Oceanisphaera arctica</name>
    <dbReference type="NCBI Taxonomy" id="641510"/>
    <lineage>
        <taxon>Bacteria</taxon>
        <taxon>Pseudomonadati</taxon>
        <taxon>Pseudomonadota</taxon>
        <taxon>Gammaproteobacteria</taxon>
        <taxon>Aeromonadales</taxon>
        <taxon>Aeromonadaceae</taxon>
        <taxon>Oceanisphaera</taxon>
    </lineage>
</organism>
<name>A0A2P5TRB0_9GAMM</name>